<evidence type="ECO:0000256" key="8">
    <source>
        <dbReference type="ARBA" id="ARBA00031345"/>
    </source>
</evidence>
<keyword evidence="6" id="KW-0333">Golgi apparatus</keyword>
<dbReference type="GO" id="GO:0006890">
    <property type="term" value="P:retrograde vesicle-mediated transport, Golgi to endoplasmic reticulum"/>
    <property type="evidence" value="ECO:0007669"/>
    <property type="project" value="TreeGrafter"/>
</dbReference>
<evidence type="ECO:0000256" key="1">
    <source>
        <dbReference type="ARBA" id="ARBA00004395"/>
    </source>
</evidence>
<dbReference type="InterPro" id="IPR019335">
    <property type="entry name" value="COG7"/>
</dbReference>
<feature type="coiled-coil region" evidence="9">
    <location>
        <begin position="71"/>
        <end position="98"/>
    </location>
</feature>
<comment type="caution">
    <text evidence="10">The sequence shown here is derived from an EMBL/GenBank/DDBJ whole genome shotgun (WGS) entry which is preliminary data.</text>
</comment>
<dbReference type="EMBL" id="CASHTH010001979">
    <property type="protein sequence ID" value="CAI8022792.1"/>
    <property type="molecule type" value="Genomic_DNA"/>
</dbReference>
<name>A0AA35S5A0_GEOBA</name>
<evidence type="ECO:0000256" key="2">
    <source>
        <dbReference type="ARBA" id="ARBA00005831"/>
    </source>
</evidence>
<evidence type="ECO:0000256" key="5">
    <source>
        <dbReference type="ARBA" id="ARBA00022927"/>
    </source>
</evidence>
<sequence length="166" mass="18945">MDFSKFSDKDFDAKEWVNGALRSHKDARISIDAHASTLVMKLQLFIQEVNKSLEETSLQVVQNLPRVMRDVEAVRQEATLLKEQMTTVKEDIKKVERETAQSMQRLVELDSMKTRMLESQNALQEADNWTTLSADVDDVFASQDIHKIGEKLAGMQQSLNVLHDVP</sequence>
<keyword evidence="4" id="KW-0813">Transport</keyword>
<dbReference type="Pfam" id="PF10191">
    <property type="entry name" value="COG7"/>
    <property type="match status" value="1"/>
</dbReference>
<evidence type="ECO:0000256" key="6">
    <source>
        <dbReference type="ARBA" id="ARBA00023034"/>
    </source>
</evidence>
<evidence type="ECO:0000256" key="4">
    <source>
        <dbReference type="ARBA" id="ARBA00022448"/>
    </source>
</evidence>
<accession>A0AA35S5A0</accession>
<dbReference type="PANTHER" id="PTHR21443">
    <property type="entry name" value="CONSERVED OLIGOMERIC GOLGI COMPLEX COMPONENT 7"/>
    <property type="match status" value="1"/>
</dbReference>
<evidence type="ECO:0000313" key="11">
    <source>
        <dbReference type="Proteomes" id="UP001174909"/>
    </source>
</evidence>
<gene>
    <name evidence="10" type="ORF">GBAR_LOCUS13350</name>
</gene>
<keyword evidence="5" id="KW-0653">Protein transport</keyword>
<keyword evidence="11" id="KW-1185">Reference proteome</keyword>
<evidence type="ECO:0000256" key="9">
    <source>
        <dbReference type="SAM" id="Coils"/>
    </source>
</evidence>
<dbReference type="PANTHER" id="PTHR21443:SF0">
    <property type="entry name" value="CONSERVED OLIGOMERIC GOLGI COMPLEX SUBUNIT 7"/>
    <property type="match status" value="1"/>
</dbReference>
<evidence type="ECO:0000313" key="10">
    <source>
        <dbReference type="EMBL" id="CAI8022792.1"/>
    </source>
</evidence>
<dbReference type="GO" id="GO:0000139">
    <property type="term" value="C:Golgi membrane"/>
    <property type="evidence" value="ECO:0007669"/>
    <property type="project" value="UniProtKB-SubCell"/>
</dbReference>
<dbReference type="GO" id="GO:0006886">
    <property type="term" value="P:intracellular protein transport"/>
    <property type="evidence" value="ECO:0007669"/>
    <property type="project" value="InterPro"/>
</dbReference>
<protein>
    <recommendedName>
        <fullName evidence="3">Conserved oligomeric Golgi complex subunit 7</fullName>
    </recommendedName>
    <alternativeName>
        <fullName evidence="8">Component of oligomeric Golgi complex 7</fullName>
    </alternativeName>
</protein>
<dbReference type="GO" id="GO:0007030">
    <property type="term" value="P:Golgi organization"/>
    <property type="evidence" value="ECO:0007669"/>
    <property type="project" value="TreeGrafter"/>
</dbReference>
<reference evidence="10" key="1">
    <citation type="submission" date="2023-03" db="EMBL/GenBank/DDBJ databases">
        <authorList>
            <person name="Steffen K."/>
            <person name="Cardenas P."/>
        </authorList>
    </citation>
    <scope>NUCLEOTIDE SEQUENCE</scope>
</reference>
<organism evidence="10 11">
    <name type="scientific">Geodia barretti</name>
    <name type="common">Barrett's horny sponge</name>
    <dbReference type="NCBI Taxonomy" id="519541"/>
    <lineage>
        <taxon>Eukaryota</taxon>
        <taxon>Metazoa</taxon>
        <taxon>Porifera</taxon>
        <taxon>Demospongiae</taxon>
        <taxon>Heteroscleromorpha</taxon>
        <taxon>Tetractinellida</taxon>
        <taxon>Astrophorina</taxon>
        <taxon>Geodiidae</taxon>
        <taxon>Geodia</taxon>
    </lineage>
</organism>
<keyword evidence="9" id="KW-0175">Coiled coil</keyword>
<comment type="similarity">
    <text evidence="2">Belongs to the COG7 family.</text>
</comment>
<proteinExistence type="inferred from homology"/>
<comment type="subcellular location">
    <subcellularLocation>
        <location evidence="1">Golgi apparatus membrane</location>
        <topology evidence="1">Peripheral membrane protein</topology>
    </subcellularLocation>
</comment>
<keyword evidence="7" id="KW-0472">Membrane</keyword>
<evidence type="ECO:0000256" key="7">
    <source>
        <dbReference type="ARBA" id="ARBA00023136"/>
    </source>
</evidence>
<evidence type="ECO:0000256" key="3">
    <source>
        <dbReference type="ARBA" id="ARBA00020984"/>
    </source>
</evidence>
<dbReference type="Proteomes" id="UP001174909">
    <property type="component" value="Unassembled WGS sequence"/>
</dbReference>
<dbReference type="GO" id="GO:0017119">
    <property type="term" value="C:Golgi transport complex"/>
    <property type="evidence" value="ECO:0007669"/>
    <property type="project" value="InterPro"/>
</dbReference>
<dbReference type="AlphaFoldDB" id="A0AA35S5A0"/>